<evidence type="ECO:0000256" key="1">
    <source>
        <dbReference type="SAM" id="MobiDB-lite"/>
    </source>
</evidence>
<feature type="region of interest" description="Disordered" evidence="1">
    <location>
        <begin position="378"/>
        <end position="398"/>
    </location>
</feature>
<evidence type="ECO:0000256" key="2">
    <source>
        <dbReference type="SAM" id="Phobius"/>
    </source>
</evidence>
<accession>A0A4R3J9R5</accession>
<proteinExistence type="predicted"/>
<organism evidence="3 4">
    <name type="scientific">Varunaivibrio sulfuroxidans</name>
    <dbReference type="NCBI Taxonomy" id="1773489"/>
    <lineage>
        <taxon>Bacteria</taxon>
        <taxon>Pseudomonadati</taxon>
        <taxon>Pseudomonadota</taxon>
        <taxon>Alphaproteobacteria</taxon>
        <taxon>Rhodospirillales</taxon>
        <taxon>Magnetovibrionaceae</taxon>
        <taxon>Varunaivibrio</taxon>
    </lineage>
</organism>
<keyword evidence="2" id="KW-1133">Transmembrane helix</keyword>
<dbReference type="AlphaFoldDB" id="A0A4R3J9R5"/>
<dbReference type="RefSeq" id="WP_165886343.1">
    <property type="nucleotide sequence ID" value="NZ_CP119676.1"/>
</dbReference>
<name>A0A4R3J9R5_9PROT</name>
<keyword evidence="4" id="KW-1185">Reference proteome</keyword>
<dbReference type="InterPro" id="IPR018666">
    <property type="entry name" value="DUF2125"/>
</dbReference>
<feature type="transmembrane region" description="Helical" evidence="2">
    <location>
        <begin position="32"/>
        <end position="54"/>
    </location>
</feature>
<protein>
    <recommendedName>
        <fullName evidence="5">DUF2125 domain-containing protein</fullName>
    </recommendedName>
</protein>
<gene>
    <name evidence="3" type="ORF">EDD55_107112</name>
</gene>
<evidence type="ECO:0000313" key="4">
    <source>
        <dbReference type="Proteomes" id="UP000295304"/>
    </source>
</evidence>
<dbReference type="Pfam" id="PF09898">
    <property type="entry name" value="DUF2125"/>
    <property type="match status" value="2"/>
</dbReference>
<keyword evidence="2" id="KW-0472">Membrane</keyword>
<evidence type="ECO:0000313" key="3">
    <source>
        <dbReference type="EMBL" id="TCS61703.1"/>
    </source>
</evidence>
<evidence type="ECO:0008006" key="5">
    <source>
        <dbReference type="Google" id="ProtNLM"/>
    </source>
</evidence>
<sequence length="398" mass="42906">MAYRNTRHDGNDAPHLRALNYRPPRTLRIIRVGLGTIIAGAVIVLAWTGFWFVMAFQLRGDFETWVAHQRAKAVVVGFRRFEIGGYPFHIRLNVMDPTVSDTGVTVPWAWSGDGIVVQARPWRPGRLSIFASGRQRVTVGTGPDRVTYSGGARVAEVHVTLGANVSTGWPLRVRVRISELRLLSPTPGRGVTVGDVFFAYDNFDIPKNRPKAVGARADISIHDMRVPPFHALPLGNEFQHLSARFSVKGRLLGTDGNAAALTHWRDGGGAIDLKAIHVENGPLNVQGAGTLALDGDLQPVGSFTAKIEGLFALLDQLRARGMLRDRDVVTAKLVLGALFQRPANGAPPALSMAITVRNRKLFIGPVPIAAFPRIAWPGSAQPPGAPSPEAGPGAPSGR</sequence>
<dbReference type="EMBL" id="SLZW01000007">
    <property type="protein sequence ID" value="TCS61703.1"/>
    <property type="molecule type" value="Genomic_DNA"/>
</dbReference>
<comment type="caution">
    <text evidence="3">The sequence shown here is derived from an EMBL/GenBank/DDBJ whole genome shotgun (WGS) entry which is preliminary data.</text>
</comment>
<dbReference type="Proteomes" id="UP000295304">
    <property type="component" value="Unassembled WGS sequence"/>
</dbReference>
<reference evidence="3 4" key="1">
    <citation type="submission" date="2019-03" db="EMBL/GenBank/DDBJ databases">
        <title>Genomic Encyclopedia of Type Strains, Phase IV (KMG-IV): sequencing the most valuable type-strain genomes for metagenomic binning, comparative biology and taxonomic classification.</title>
        <authorList>
            <person name="Goeker M."/>
        </authorList>
    </citation>
    <scope>NUCLEOTIDE SEQUENCE [LARGE SCALE GENOMIC DNA]</scope>
    <source>
        <strain evidence="3 4">DSM 101688</strain>
    </source>
</reference>
<keyword evidence="2" id="KW-0812">Transmembrane</keyword>